<keyword evidence="2" id="KW-0472">Membrane</keyword>
<evidence type="ECO:0008006" key="5">
    <source>
        <dbReference type="Google" id="ProtNLM"/>
    </source>
</evidence>
<accession>A0A135P8T0</accession>
<feature type="compositionally biased region" description="Basic and acidic residues" evidence="1">
    <location>
        <begin position="1"/>
        <end position="12"/>
    </location>
</feature>
<keyword evidence="2" id="KW-0812">Transmembrane</keyword>
<protein>
    <recommendedName>
        <fullName evidence="5">Bacterial OB-fold domain-containing protein</fullName>
    </recommendedName>
</protein>
<dbReference type="EMBL" id="LNUW01000002">
    <property type="protein sequence ID" value="KXG87806.1"/>
    <property type="molecule type" value="Genomic_DNA"/>
</dbReference>
<gene>
    <name evidence="3" type="ORF">ATO67_17435</name>
</gene>
<sequence>MNTENQTHEHTDPASAPAHPPHKHRRRFALPVLAAVVALAVGAAGGAGAMKLVRPTPEMAPITPVAISAMPPSSLVTIKGTVAEIYGNKFVLQDDSGKALIETGPGGEDGKLVTTNEAVTIQGRFDDGFVHASYLVRQDGQTESLGPRHGPPPHGPLEDMARKLRP</sequence>
<name>A0A135P8T0_9HYPH</name>
<dbReference type="OrthoDB" id="7285223at2"/>
<feature type="transmembrane region" description="Helical" evidence="2">
    <location>
        <begin position="28"/>
        <end position="50"/>
    </location>
</feature>
<feature type="compositionally biased region" description="Basic and acidic residues" evidence="1">
    <location>
        <begin position="156"/>
        <end position="166"/>
    </location>
</feature>
<dbReference type="STRING" id="2052828.ATO67_17435"/>
<dbReference type="Proteomes" id="UP000070498">
    <property type="component" value="Unassembled WGS sequence"/>
</dbReference>
<dbReference type="InterPro" id="IPR036700">
    <property type="entry name" value="BOBF_sf"/>
</dbReference>
<comment type="caution">
    <text evidence="3">The sequence shown here is derived from an EMBL/GenBank/DDBJ whole genome shotgun (WGS) entry which is preliminary data.</text>
</comment>
<proteinExistence type="predicted"/>
<dbReference type="AlphaFoldDB" id="A0A135P8T0"/>
<feature type="region of interest" description="Disordered" evidence="1">
    <location>
        <begin position="141"/>
        <end position="166"/>
    </location>
</feature>
<evidence type="ECO:0000256" key="1">
    <source>
        <dbReference type="SAM" id="MobiDB-lite"/>
    </source>
</evidence>
<evidence type="ECO:0000313" key="3">
    <source>
        <dbReference type="EMBL" id="KXG87806.1"/>
    </source>
</evidence>
<organism evidence="3 4">
    <name type="scientific">Agrobacterium bohemicum</name>
    <dbReference type="NCBI Taxonomy" id="2052828"/>
    <lineage>
        <taxon>Bacteria</taxon>
        <taxon>Pseudomonadati</taxon>
        <taxon>Pseudomonadota</taxon>
        <taxon>Alphaproteobacteria</taxon>
        <taxon>Hyphomicrobiales</taxon>
        <taxon>Rhizobiaceae</taxon>
        <taxon>Rhizobium/Agrobacterium group</taxon>
        <taxon>Agrobacterium</taxon>
    </lineage>
</organism>
<feature type="region of interest" description="Disordered" evidence="1">
    <location>
        <begin position="1"/>
        <end position="23"/>
    </location>
</feature>
<dbReference type="RefSeq" id="WP_067652257.1">
    <property type="nucleotide sequence ID" value="NZ_KQ961033.1"/>
</dbReference>
<reference evidence="3 4" key="1">
    <citation type="submission" date="2015-11" db="EMBL/GenBank/DDBJ databases">
        <title>Draft genome sequence of Agrobacterium sp. R89-1.</title>
        <authorList>
            <person name="Zahradnik J."/>
            <person name="Kyslikova E."/>
            <person name="Palyzova A."/>
            <person name="Kyslik P."/>
        </authorList>
    </citation>
    <scope>NUCLEOTIDE SEQUENCE [LARGE SCALE GENOMIC DNA]</scope>
    <source>
        <strain evidence="3 4">R89-1</strain>
    </source>
</reference>
<dbReference type="Gene3D" id="2.40.50.200">
    <property type="entry name" value="Bacterial OB-fold"/>
    <property type="match status" value="1"/>
</dbReference>
<evidence type="ECO:0000256" key="2">
    <source>
        <dbReference type="SAM" id="Phobius"/>
    </source>
</evidence>
<keyword evidence="2" id="KW-1133">Transmembrane helix</keyword>
<dbReference type="SUPFAM" id="SSF101756">
    <property type="entry name" value="Hypothetical protein YgiW"/>
    <property type="match status" value="1"/>
</dbReference>
<keyword evidence="4" id="KW-1185">Reference proteome</keyword>
<evidence type="ECO:0000313" key="4">
    <source>
        <dbReference type="Proteomes" id="UP000070498"/>
    </source>
</evidence>